<dbReference type="GO" id="GO:0004844">
    <property type="term" value="F:uracil DNA N-glycosylase activity"/>
    <property type="evidence" value="ECO:0007669"/>
    <property type="project" value="UniProtKB-UniRule"/>
</dbReference>
<evidence type="ECO:0000256" key="10">
    <source>
        <dbReference type="PROSITE-ProRule" id="PRU10072"/>
    </source>
</evidence>
<dbReference type="InterPro" id="IPR002043">
    <property type="entry name" value="UDG_fam1"/>
</dbReference>
<evidence type="ECO:0000313" key="14">
    <source>
        <dbReference type="Proteomes" id="UP000439522"/>
    </source>
</evidence>
<dbReference type="NCBIfam" id="NF003588">
    <property type="entry name" value="PRK05254.1-1"/>
    <property type="match status" value="1"/>
</dbReference>
<dbReference type="HAMAP" id="MF_00148">
    <property type="entry name" value="UDG"/>
    <property type="match status" value="1"/>
</dbReference>
<dbReference type="Gene3D" id="3.40.470.10">
    <property type="entry name" value="Uracil-DNA glycosylase-like domain"/>
    <property type="match status" value="1"/>
</dbReference>
<organism evidence="13 14">
    <name type="scientific">Tsuneonella aeria</name>
    <dbReference type="NCBI Taxonomy" id="1837929"/>
    <lineage>
        <taxon>Bacteria</taxon>
        <taxon>Pseudomonadati</taxon>
        <taxon>Pseudomonadota</taxon>
        <taxon>Alphaproteobacteria</taxon>
        <taxon>Sphingomonadales</taxon>
        <taxon>Erythrobacteraceae</taxon>
        <taxon>Tsuneonella</taxon>
    </lineage>
</organism>
<dbReference type="PANTHER" id="PTHR11264:SF0">
    <property type="entry name" value="URACIL-DNA GLYCOSYLASE"/>
    <property type="match status" value="1"/>
</dbReference>
<evidence type="ECO:0000256" key="2">
    <source>
        <dbReference type="ARBA" id="ARBA00002631"/>
    </source>
</evidence>
<dbReference type="SUPFAM" id="SSF52141">
    <property type="entry name" value="Uracil-DNA glycosylase-like"/>
    <property type="match status" value="1"/>
</dbReference>
<dbReference type="CDD" id="cd10027">
    <property type="entry name" value="UDG-F1-like"/>
    <property type="match status" value="1"/>
</dbReference>
<dbReference type="RefSeq" id="WP_160611184.1">
    <property type="nucleotide sequence ID" value="NZ_WTZA01000001.1"/>
</dbReference>
<dbReference type="NCBIfam" id="NF003591">
    <property type="entry name" value="PRK05254.1-4"/>
    <property type="match status" value="1"/>
</dbReference>
<evidence type="ECO:0000256" key="6">
    <source>
        <dbReference type="ARBA" id="ARBA00022763"/>
    </source>
</evidence>
<reference evidence="13 14" key="1">
    <citation type="submission" date="2019-12" db="EMBL/GenBank/DDBJ databases">
        <title>Genomic-based taxomic classification of the family Erythrobacteraceae.</title>
        <authorList>
            <person name="Xu L."/>
        </authorList>
    </citation>
    <scope>NUCLEOTIDE SEQUENCE [LARGE SCALE GENOMIC DNA]</scope>
    <source>
        <strain evidence="13 14">100921-2</strain>
    </source>
</reference>
<comment type="subcellular location">
    <subcellularLocation>
        <location evidence="9">Cytoplasm</location>
    </subcellularLocation>
</comment>
<dbReference type="Proteomes" id="UP000439522">
    <property type="component" value="Unassembled WGS sequence"/>
</dbReference>
<dbReference type="NCBIfam" id="NF003589">
    <property type="entry name" value="PRK05254.1-2"/>
    <property type="match status" value="1"/>
</dbReference>
<protein>
    <recommendedName>
        <fullName evidence="5 9">Uracil-DNA glycosylase</fullName>
        <shortName evidence="9">UDG</shortName>
        <ecNumber evidence="4 9">3.2.2.27</ecNumber>
    </recommendedName>
</protein>
<accession>A0A6I4TE96</accession>
<sequence>MDADNLPPGWRQALGPAMAAPALHDLIAWLDAEEAAGKAIFPPGDCRLRAFALTPLDAVRVVILGQDPYHGIGQAMGLCFAVPEGVAVPPSLANIYRELESDCGIPRPGHGDLQAWARQGVLLLNTALTVEAGKAGSHAGLGWEALTDAAIAAVAARPEPTVFILWGAHAQAKADRVAGVSDGRHLVIRSPHPSPLSAYRGFFGSRPFSRANTFLLANGRGAIDWQP</sequence>
<dbReference type="InterPro" id="IPR036895">
    <property type="entry name" value="Uracil-DNA_glycosylase-like_sf"/>
</dbReference>
<keyword evidence="13" id="KW-0326">Glycosidase</keyword>
<comment type="caution">
    <text evidence="13">The sequence shown here is derived from an EMBL/GenBank/DDBJ whole genome shotgun (WGS) entry which is preliminary data.</text>
</comment>
<dbReference type="GO" id="GO:0097510">
    <property type="term" value="P:base-excision repair, AP site formation via deaminated base removal"/>
    <property type="evidence" value="ECO:0007669"/>
    <property type="project" value="TreeGrafter"/>
</dbReference>
<evidence type="ECO:0000313" key="13">
    <source>
        <dbReference type="EMBL" id="MXO75552.1"/>
    </source>
</evidence>
<dbReference type="InterPro" id="IPR018085">
    <property type="entry name" value="Ura-DNA_Glyclase_AS"/>
</dbReference>
<gene>
    <name evidence="9" type="primary">ung</name>
    <name evidence="13" type="ORF">GRI40_10020</name>
</gene>
<dbReference type="NCBIfam" id="NF003592">
    <property type="entry name" value="PRK05254.1-5"/>
    <property type="match status" value="1"/>
</dbReference>
<dbReference type="AlphaFoldDB" id="A0A6I4TE96"/>
<feature type="domain" description="Uracil-DNA glycosylase-like" evidence="12">
    <location>
        <begin position="52"/>
        <end position="215"/>
    </location>
</feature>
<comment type="function">
    <text evidence="2 9 11">Excises uracil residues from the DNA which can arise as a result of misincorporation of dUMP residues by DNA polymerase or due to deamination of cytosine.</text>
</comment>
<dbReference type="EC" id="3.2.2.27" evidence="4 9"/>
<dbReference type="SMART" id="SM00987">
    <property type="entry name" value="UreE_C"/>
    <property type="match status" value="1"/>
</dbReference>
<comment type="catalytic activity">
    <reaction evidence="1 9 11">
        <text>Hydrolyzes single-stranded DNA or mismatched double-stranded DNA and polynucleotides, releasing free uracil.</text>
        <dbReference type="EC" id="3.2.2.27"/>
    </reaction>
</comment>
<comment type="similarity">
    <text evidence="3 9 11">Belongs to the uracil-DNA glycosylase (UDG) superfamily. UNG family.</text>
</comment>
<name>A0A6I4TE96_9SPHN</name>
<dbReference type="Pfam" id="PF03167">
    <property type="entry name" value="UDG"/>
    <property type="match status" value="1"/>
</dbReference>
<keyword evidence="7 9" id="KW-0378">Hydrolase</keyword>
<evidence type="ECO:0000259" key="12">
    <source>
        <dbReference type="SMART" id="SM00986"/>
    </source>
</evidence>
<dbReference type="OrthoDB" id="9804372at2"/>
<proteinExistence type="inferred from homology"/>
<evidence type="ECO:0000256" key="3">
    <source>
        <dbReference type="ARBA" id="ARBA00008184"/>
    </source>
</evidence>
<feature type="active site" description="Proton acceptor" evidence="9 10">
    <location>
        <position position="67"/>
    </location>
</feature>
<dbReference type="PROSITE" id="PS00130">
    <property type="entry name" value="U_DNA_GLYCOSYLASE"/>
    <property type="match status" value="1"/>
</dbReference>
<evidence type="ECO:0000256" key="4">
    <source>
        <dbReference type="ARBA" id="ARBA00012030"/>
    </source>
</evidence>
<evidence type="ECO:0000256" key="9">
    <source>
        <dbReference type="HAMAP-Rule" id="MF_00148"/>
    </source>
</evidence>
<keyword evidence="9" id="KW-0963">Cytoplasm</keyword>
<keyword evidence="14" id="KW-1185">Reference proteome</keyword>
<dbReference type="GO" id="GO:0005737">
    <property type="term" value="C:cytoplasm"/>
    <property type="evidence" value="ECO:0007669"/>
    <property type="project" value="UniProtKB-SubCell"/>
</dbReference>
<keyword evidence="6 9" id="KW-0227">DNA damage</keyword>
<dbReference type="PANTHER" id="PTHR11264">
    <property type="entry name" value="URACIL-DNA GLYCOSYLASE"/>
    <property type="match status" value="1"/>
</dbReference>
<dbReference type="SMART" id="SM00986">
    <property type="entry name" value="UDG"/>
    <property type="match status" value="1"/>
</dbReference>
<evidence type="ECO:0000256" key="7">
    <source>
        <dbReference type="ARBA" id="ARBA00022801"/>
    </source>
</evidence>
<evidence type="ECO:0000256" key="1">
    <source>
        <dbReference type="ARBA" id="ARBA00001400"/>
    </source>
</evidence>
<evidence type="ECO:0000256" key="5">
    <source>
        <dbReference type="ARBA" id="ARBA00018429"/>
    </source>
</evidence>
<evidence type="ECO:0000256" key="8">
    <source>
        <dbReference type="ARBA" id="ARBA00023204"/>
    </source>
</evidence>
<dbReference type="InterPro" id="IPR005122">
    <property type="entry name" value="Uracil-DNA_glycosylase-like"/>
</dbReference>
<evidence type="ECO:0000256" key="11">
    <source>
        <dbReference type="RuleBase" id="RU003780"/>
    </source>
</evidence>
<dbReference type="EMBL" id="WTZA01000001">
    <property type="protein sequence ID" value="MXO75552.1"/>
    <property type="molecule type" value="Genomic_DNA"/>
</dbReference>
<keyword evidence="8 9" id="KW-0234">DNA repair</keyword>
<dbReference type="NCBIfam" id="TIGR00628">
    <property type="entry name" value="ung"/>
    <property type="match status" value="1"/>
</dbReference>